<name>A0A2N3ICY9_9BACT</name>
<reference evidence="1 2" key="1">
    <citation type="journal article" date="2017" name="Front. Microbiol.">
        <title>Labilibaculum manganireducens gen. nov., sp. nov. and Labilibaculum filiforme sp. nov., Novel Bacteroidetes Isolated from Subsurface Sediments of the Baltic Sea.</title>
        <authorList>
            <person name="Vandieken V."/>
            <person name="Marshall I.P."/>
            <person name="Niemann H."/>
            <person name="Engelen B."/>
            <person name="Cypionka H."/>
        </authorList>
    </citation>
    <scope>NUCLEOTIDE SEQUENCE [LARGE SCALE GENOMIC DNA]</scope>
    <source>
        <strain evidence="1 2">59.10-2M</strain>
    </source>
</reference>
<protein>
    <submittedName>
        <fullName evidence="1">Uncharacterized protein</fullName>
    </submittedName>
</protein>
<evidence type="ECO:0000313" key="2">
    <source>
        <dbReference type="Proteomes" id="UP000233618"/>
    </source>
</evidence>
<gene>
    <name evidence="1" type="ORF">BZG01_05425</name>
</gene>
<proteinExistence type="predicted"/>
<sequence>MKNNYKQHAKTIKFLHEQMIFKHKNHIDTLAKIARNKHNILRIENCITEIILLFERLMFPKRRRK</sequence>
<dbReference type="EMBL" id="MVDE01000005">
    <property type="protein sequence ID" value="PKQ68181.1"/>
    <property type="molecule type" value="Genomic_DNA"/>
</dbReference>
<dbReference type="Proteomes" id="UP000233618">
    <property type="component" value="Unassembled WGS sequence"/>
</dbReference>
<evidence type="ECO:0000313" key="1">
    <source>
        <dbReference type="EMBL" id="PKQ68181.1"/>
    </source>
</evidence>
<comment type="caution">
    <text evidence="1">The sequence shown here is derived from an EMBL/GenBank/DDBJ whole genome shotgun (WGS) entry which is preliminary data.</text>
</comment>
<organism evidence="1 2">
    <name type="scientific">Labilibaculum manganireducens</name>
    <dbReference type="NCBI Taxonomy" id="1940525"/>
    <lineage>
        <taxon>Bacteria</taxon>
        <taxon>Pseudomonadati</taxon>
        <taxon>Bacteroidota</taxon>
        <taxon>Bacteroidia</taxon>
        <taxon>Marinilabiliales</taxon>
        <taxon>Marinifilaceae</taxon>
        <taxon>Labilibaculum</taxon>
    </lineage>
</organism>
<dbReference type="AlphaFoldDB" id="A0A2N3ICY9"/>
<keyword evidence="2" id="KW-1185">Reference proteome</keyword>
<accession>A0A2N3ICY9</accession>